<reference evidence="2 3" key="1">
    <citation type="journal article" date="2013" name="BMC Genomics">
        <title>Reconstruction of the lipid metabolism for the microalga Monoraphidium neglectum from its genome sequence reveals characteristics suitable for biofuel production.</title>
        <authorList>
            <person name="Bogen C."/>
            <person name="Al-Dilaimi A."/>
            <person name="Albersmeier A."/>
            <person name="Wichmann J."/>
            <person name="Grundmann M."/>
            <person name="Rupp O."/>
            <person name="Lauersen K.J."/>
            <person name="Blifernez-Klassen O."/>
            <person name="Kalinowski J."/>
            <person name="Goesmann A."/>
            <person name="Mussgnug J.H."/>
            <person name="Kruse O."/>
        </authorList>
    </citation>
    <scope>NUCLEOTIDE SEQUENCE [LARGE SCALE GENOMIC DNA]</scope>
    <source>
        <strain evidence="2 3">SAG 48.87</strain>
    </source>
</reference>
<sequence>MRTVTHAFGDASAAPGGGGKWAAGREVCWMLFEHCDRGTIGVALTALEVAGAMAYLHKRGVVHGDLCGGNIMLQAAPSAPGAPPAFPAARVGDFGLCRRLAAPGERLRLSRDGYGTVTHVAPEVLLEGAITQASDVYSFGVMLQEMLTGTRAWAGLSHTAVVLQVSALGRSLEVPAGLPPALDDLARGCLARDPAARPTFAEAAAKLAGWLQATRGDDLSGTMVGRREPGLVGEEIGGAFGGMGGVVGACGMGVGPAA</sequence>
<dbReference type="PANTHER" id="PTHR44329">
    <property type="entry name" value="SERINE/THREONINE-PROTEIN KINASE TNNI3K-RELATED"/>
    <property type="match status" value="1"/>
</dbReference>
<dbReference type="GeneID" id="25738988"/>
<dbReference type="GO" id="GO:0005524">
    <property type="term" value="F:ATP binding"/>
    <property type="evidence" value="ECO:0007669"/>
    <property type="project" value="InterPro"/>
</dbReference>
<dbReference type="RefSeq" id="XP_013900870.1">
    <property type="nucleotide sequence ID" value="XM_014045416.1"/>
</dbReference>
<evidence type="ECO:0000313" key="3">
    <source>
        <dbReference type="Proteomes" id="UP000054498"/>
    </source>
</evidence>
<keyword evidence="2" id="KW-0418">Kinase</keyword>
<proteinExistence type="predicted"/>
<accession>A0A0D2N7R3</accession>
<dbReference type="InterPro" id="IPR011009">
    <property type="entry name" value="Kinase-like_dom_sf"/>
</dbReference>
<dbReference type="STRING" id="145388.A0A0D2N7R3"/>
<dbReference type="InterPro" id="IPR008266">
    <property type="entry name" value="Tyr_kinase_AS"/>
</dbReference>
<dbReference type="KEGG" id="mng:MNEG_6112"/>
<evidence type="ECO:0000313" key="2">
    <source>
        <dbReference type="EMBL" id="KIZ01851.1"/>
    </source>
</evidence>
<dbReference type="InterPro" id="IPR051681">
    <property type="entry name" value="Ser/Thr_Kinases-Pseudokinases"/>
</dbReference>
<dbReference type="AlphaFoldDB" id="A0A0D2N7R3"/>
<dbReference type="GO" id="GO:0004674">
    <property type="term" value="F:protein serine/threonine kinase activity"/>
    <property type="evidence" value="ECO:0007669"/>
    <property type="project" value="TreeGrafter"/>
</dbReference>
<dbReference type="PANTHER" id="PTHR44329:SF214">
    <property type="entry name" value="PROTEIN KINASE DOMAIN-CONTAINING PROTEIN"/>
    <property type="match status" value="1"/>
</dbReference>
<dbReference type="Gene3D" id="1.10.510.10">
    <property type="entry name" value="Transferase(Phosphotransferase) domain 1"/>
    <property type="match status" value="1"/>
</dbReference>
<protein>
    <submittedName>
        <fullName evidence="2">Mitogen-activated protein kinase kinase kinase</fullName>
    </submittedName>
</protein>
<dbReference type="InterPro" id="IPR000719">
    <property type="entry name" value="Prot_kinase_dom"/>
</dbReference>
<feature type="domain" description="Protein kinase" evidence="1">
    <location>
        <begin position="1"/>
        <end position="211"/>
    </location>
</feature>
<name>A0A0D2N7R3_9CHLO</name>
<evidence type="ECO:0000259" key="1">
    <source>
        <dbReference type="PROSITE" id="PS50011"/>
    </source>
</evidence>
<dbReference type="EMBL" id="KK101183">
    <property type="protein sequence ID" value="KIZ01851.1"/>
    <property type="molecule type" value="Genomic_DNA"/>
</dbReference>
<keyword evidence="2" id="KW-0808">Transferase</keyword>
<organism evidence="2 3">
    <name type="scientific">Monoraphidium neglectum</name>
    <dbReference type="NCBI Taxonomy" id="145388"/>
    <lineage>
        <taxon>Eukaryota</taxon>
        <taxon>Viridiplantae</taxon>
        <taxon>Chlorophyta</taxon>
        <taxon>core chlorophytes</taxon>
        <taxon>Chlorophyceae</taxon>
        <taxon>CS clade</taxon>
        <taxon>Sphaeropleales</taxon>
        <taxon>Selenastraceae</taxon>
        <taxon>Monoraphidium</taxon>
    </lineage>
</organism>
<dbReference type="Proteomes" id="UP000054498">
    <property type="component" value="Unassembled WGS sequence"/>
</dbReference>
<dbReference type="OrthoDB" id="526972at2759"/>
<dbReference type="SUPFAM" id="SSF56112">
    <property type="entry name" value="Protein kinase-like (PK-like)"/>
    <property type="match status" value="1"/>
</dbReference>
<keyword evidence="3" id="KW-1185">Reference proteome</keyword>
<gene>
    <name evidence="2" type="ORF">MNEG_6112</name>
</gene>
<dbReference type="PROSITE" id="PS50011">
    <property type="entry name" value="PROTEIN_KINASE_DOM"/>
    <property type="match status" value="1"/>
</dbReference>
<dbReference type="InterPro" id="IPR001245">
    <property type="entry name" value="Ser-Thr/Tyr_kinase_cat_dom"/>
</dbReference>
<dbReference type="PROSITE" id="PS00109">
    <property type="entry name" value="PROTEIN_KINASE_TYR"/>
    <property type="match status" value="1"/>
</dbReference>
<dbReference type="Pfam" id="PF07714">
    <property type="entry name" value="PK_Tyr_Ser-Thr"/>
    <property type="match status" value="1"/>
</dbReference>